<feature type="transmembrane region" description="Helical" evidence="6">
    <location>
        <begin position="252"/>
        <end position="272"/>
    </location>
</feature>
<feature type="transmembrane region" description="Helical" evidence="6">
    <location>
        <begin position="7"/>
        <end position="32"/>
    </location>
</feature>
<evidence type="ECO:0000256" key="2">
    <source>
        <dbReference type="ARBA" id="ARBA00022475"/>
    </source>
</evidence>
<name>A0ABR8R4J7_9BACI</name>
<evidence type="ECO:0000313" key="8">
    <source>
        <dbReference type="Proteomes" id="UP000640786"/>
    </source>
</evidence>
<gene>
    <name evidence="7" type="ORF">H9650_00695</name>
</gene>
<dbReference type="RefSeq" id="WP_191696365.1">
    <property type="nucleotide sequence ID" value="NZ_JACSQO010000001.1"/>
</dbReference>
<feature type="transmembrane region" description="Helical" evidence="6">
    <location>
        <begin position="343"/>
        <end position="365"/>
    </location>
</feature>
<feature type="transmembrane region" description="Helical" evidence="6">
    <location>
        <begin position="44"/>
        <end position="65"/>
    </location>
</feature>
<comment type="caution">
    <text evidence="7">The sequence shown here is derived from an EMBL/GenBank/DDBJ whole genome shotgun (WGS) entry which is preliminary data.</text>
</comment>
<keyword evidence="3 6" id="KW-0812">Transmembrane</keyword>
<keyword evidence="5 6" id="KW-0472">Membrane</keyword>
<sequence length="397" mass="43736">MKKNKNFLLLLTGQSFANLGDVFYIVSVISVLYSLTGSATISSIVPFTITSAMFVSSLFTPLFLGKYKLKTLLVWSQMGKTVLLIILGIFLFMFMQSTNYWIIFVLIAGIALLDGCANPIMRAFLPHYVADDKLVKANSTVETVNQIIQIGAWLFGGLLLLLFNPFWLIIIVSGLFLVSSILTYLLDHVNHVEKKEESLFTQLSVGWISIMDTPVLRKIILIDILETIAGTVWIAAILYIYVEQALKEGEHWWGFINGAFFVGLLLGSIICIKYSHLADTYKHYFIGFGALLSGVLTILFGSISYPLLALVLSIGIGLFGQLKNIPQQTVIQRSVPLEKLVTVYTSLGTVGTGLFGISSLAVGVAVDLVGVRVVFIISGALLLLVSLIVLRHKRLFI</sequence>
<feature type="transmembrane region" description="Helical" evidence="6">
    <location>
        <begin position="72"/>
        <end position="94"/>
    </location>
</feature>
<feature type="transmembrane region" description="Helical" evidence="6">
    <location>
        <begin position="371"/>
        <end position="390"/>
    </location>
</feature>
<evidence type="ECO:0000256" key="4">
    <source>
        <dbReference type="ARBA" id="ARBA00022989"/>
    </source>
</evidence>
<keyword evidence="4 6" id="KW-1133">Transmembrane helix</keyword>
<keyword evidence="2" id="KW-1003">Cell membrane</keyword>
<dbReference type="CDD" id="cd06173">
    <property type="entry name" value="MFS_MefA_like"/>
    <property type="match status" value="1"/>
</dbReference>
<dbReference type="SUPFAM" id="SSF103473">
    <property type="entry name" value="MFS general substrate transporter"/>
    <property type="match status" value="1"/>
</dbReference>
<dbReference type="Gene3D" id="1.20.1250.20">
    <property type="entry name" value="MFS general substrate transporter like domains"/>
    <property type="match status" value="1"/>
</dbReference>
<feature type="transmembrane region" description="Helical" evidence="6">
    <location>
        <begin position="219"/>
        <end position="240"/>
    </location>
</feature>
<comment type="subcellular location">
    <subcellularLocation>
        <location evidence="1">Cell membrane</location>
        <topology evidence="1">Multi-pass membrane protein</topology>
    </subcellularLocation>
</comment>
<dbReference type="PANTHER" id="PTHR23513">
    <property type="entry name" value="INTEGRAL MEMBRANE EFFLUX PROTEIN-RELATED"/>
    <property type="match status" value="1"/>
</dbReference>
<evidence type="ECO:0000256" key="1">
    <source>
        <dbReference type="ARBA" id="ARBA00004651"/>
    </source>
</evidence>
<dbReference type="Pfam" id="PF07690">
    <property type="entry name" value="MFS_1"/>
    <property type="match status" value="1"/>
</dbReference>
<reference evidence="7 8" key="1">
    <citation type="submission" date="2020-08" db="EMBL/GenBank/DDBJ databases">
        <title>A Genomic Blueprint of the Chicken Gut Microbiome.</title>
        <authorList>
            <person name="Gilroy R."/>
            <person name="Ravi A."/>
            <person name="Getino M."/>
            <person name="Pursley I."/>
            <person name="Horton D.L."/>
            <person name="Alikhan N.-F."/>
            <person name="Baker D."/>
            <person name="Gharbi K."/>
            <person name="Hall N."/>
            <person name="Watson M."/>
            <person name="Adriaenssens E.M."/>
            <person name="Foster-Nyarko E."/>
            <person name="Jarju S."/>
            <person name="Secka A."/>
            <person name="Antonio M."/>
            <person name="Oren A."/>
            <person name="Chaudhuri R."/>
            <person name="La Ragione R.M."/>
            <person name="Hildebrand F."/>
            <person name="Pallen M.J."/>
        </authorList>
    </citation>
    <scope>NUCLEOTIDE SEQUENCE [LARGE SCALE GENOMIC DNA]</scope>
    <source>
        <strain evidence="7 8">Sa2BUA9</strain>
    </source>
</reference>
<organism evidence="7 8">
    <name type="scientific">Psychrobacillus faecigallinarum</name>
    <dbReference type="NCBI Taxonomy" id="2762235"/>
    <lineage>
        <taxon>Bacteria</taxon>
        <taxon>Bacillati</taxon>
        <taxon>Bacillota</taxon>
        <taxon>Bacilli</taxon>
        <taxon>Bacillales</taxon>
        <taxon>Bacillaceae</taxon>
        <taxon>Psychrobacillus</taxon>
    </lineage>
</organism>
<evidence type="ECO:0000256" key="5">
    <source>
        <dbReference type="ARBA" id="ARBA00023136"/>
    </source>
</evidence>
<protein>
    <submittedName>
        <fullName evidence="7">MFS transporter</fullName>
    </submittedName>
</protein>
<keyword evidence="8" id="KW-1185">Reference proteome</keyword>
<evidence type="ECO:0000256" key="6">
    <source>
        <dbReference type="SAM" id="Phobius"/>
    </source>
</evidence>
<dbReference type="EMBL" id="JACSQO010000001">
    <property type="protein sequence ID" value="MBD7942614.1"/>
    <property type="molecule type" value="Genomic_DNA"/>
</dbReference>
<evidence type="ECO:0000313" key="7">
    <source>
        <dbReference type="EMBL" id="MBD7942614.1"/>
    </source>
</evidence>
<dbReference type="InterPro" id="IPR036259">
    <property type="entry name" value="MFS_trans_sf"/>
</dbReference>
<dbReference type="InterPro" id="IPR011701">
    <property type="entry name" value="MFS"/>
</dbReference>
<feature type="transmembrane region" description="Helical" evidence="6">
    <location>
        <begin position="306"/>
        <end position="322"/>
    </location>
</feature>
<evidence type="ECO:0000256" key="3">
    <source>
        <dbReference type="ARBA" id="ARBA00022692"/>
    </source>
</evidence>
<accession>A0ABR8R4J7</accession>
<proteinExistence type="predicted"/>
<feature type="transmembrane region" description="Helical" evidence="6">
    <location>
        <begin position="100"/>
        <end position="120"/>
    </location>
</feature>
<dbReference type="Proteomes" id="UP000640786">
    <property type="component" value="Unassembled WGS sequence"/>
</dbReference>
<dbReference type="PANTHER" id="PTHR23513:SF19">
    <property type="entry name" value="MAJOR FACILITATOR SUPERFAMILY (MFS) PROFILE DOMAIN-CONTAINING PROTEIN"/>
    <property type="match status" value="1"/>
</dbReference>